<dbReference type="InterPro" id="IPR004722">
    <property type="entry name" value="DHOase"/>
</dbReference>
<name>A0A7X9P3P2_9BACT</name>
<dbReference type="SUPFAM" id="SSF51556">
    <property type="entry name" value="Metallo-dependent hydrolases"/>
    <property type="match status" value="1"/>
</dbReference>
<dbReference type="GO" id="GO:0005737">
    <property type="term" value="C:cytoplasm"/>
    <property type="evidence" value="ECO:0007669"/>
    <property type="project" value="TreeGrafter"/>
</dbReference>
<dbReference type="SUPFAM" id="SSF51338">
    <property type="entry name" value="Composite domain of metallo-dependent hydrolases"/>
    <property type="match status" value="1"/>
</dbReference>
<dbReference type="PANTHER" id="PTHR43668:SF2">
    <property type="entry name" value="ALLANTOINASE"/>
    <property type="match status" value="1"/>
</dbReference>
<keyword evidence="3" id="KW-0378">Hydrolase</keyword>
<dbReference type="Proteomes" id="UP000576082">
    <property type="component" value="Unassembled WGS sequence"/>
</dbReference>
<dbReference type="RefSeq" id="WP_169656248.1">
    <property type="nucleotide sequence ID" value="NZ_JABANE010000016.1"/>
</dbReference>
<dbReference type="NCBIfam" id="TIGR00857">
    <property type="entry name" value="pyrC_multi"/>
    <property type="match status" value="1"/>
</dbReference>
<feature type="domain" description="Dihydroorotase catalytic" evidence="2">
    <location>
        <begin position="59"/>
        <end position="240"/>
    </location>
</feature>
<evidence type="ECO:0000313" key="4">
    <source>
        <dbReference type="Proteomes" id="UP000576082"/>
    </source>
</evidence>
<dbReference type="AlphaFoldDB" id="A0A7X9P3P2"/>
<dbReference type="GO" id="GO:0006145">
    <property type="term" value="P:purine nucleobase catabolic process"/>
    <property type="evidence" value="ECO:0007669"/>
    <property type="project" value="TreeGrafter"/>
</dbReference>
<gene>
    <name evidence="3" type="primary">pyrC</name>
    <name evidence="3" type="ORF">HHU12_08175</name>
</gene>
<dbReference type="GO" id="GO:0004151">
    <property type="term" value="F:dihydroorotase activity"/>
    <property type="evidence" value="ECO:0007669"/>
    <property type="project" value="UniProtKB-EC"/>
</dbReference>
<dbReference type="GO" id="GO:0004038">
    <property type="term" value="F:allantoinase activity"/>
    <property type="evidence" value="ECO:0007669"/>
    <property type="project" value="TreeGrafter"/>
</dbReference>
<comment type="caution">
    <text evidence="3">The sequence shown here is derived from an EMBL/GenBank/DDBJ whole genome shotgun (WGS) entry which is preliminary data.</text>
</comment>
<protein>
    <submittedName>
        <fullName evidence="3">Dihydroorotase</fullName>
        <ecNumber evidence="3">3.5.2.3</ecNumber>
    </submittedName>
</protein>
<evidence type="ECO:0000256" key="1">
    <source>
        <dbReference type="ARBA" id="ARBA00022975"/>
    </source>
</evidence>
<organism evidence="3 4">
    <name type="scientific">Flammeovirga aprica JL-4</name>
    <dbReference type="NCBI Taxonomy" id="694437"/>
    <lineage>
        <taxon>Bacteria</taxon>
        <taxon>Pseudomonadati</taxon>
        <taxon>Bacteroidota</taxon>
        <taxon>Cytophagia</taxon>
        <taxon>Cytophagales</taxon>
        <taxon>Flammeovirgaceae</taxon>
        <taxon>Flammeovirga</taxon>
    </lineage>
</organism>
<dbReference type="Gene3D" id="2.30.40.10">
    <property type="entry name" value="Urease, subunit C, domain 1"/>
    <property type="match status" value="1"/>
</dbReference>
<dbReference type="EMBL" id="JABANE010000016">
    <property type="protein sequence ID" value="NME67932.1"/>
    <property type="molecule type" value="Genomic_DNA"/>
</dbReference>
<dbReference type="GO" id="GO:0006221">
    <property type="term" value="P:pyrimidine nucleotide biosynthetic process"/>
    <property type="evidence" value="ECO:0007669"/>
    <property type="project" value="UniProtKB-KW"/>
</dbReference>
<evidence type="ECO:0000259" key="2">
    <source>
        <dbReference type="Pfam" id="PF12890"/>
    </source>
</evidence>
<keyword evidence="4" id="KW-1185">Reference proteome</keyword>
<proteinExistence type="predicted"/>
<dbReference type="InterPro" id="IPR050138">
    <property type="entry name" value="DHOase/Allantoinase_Hydrolase"/>
</dbReference>
<reference evidence="3 4" key="1">
    <citation type="submission" date="2020-04" db="EMBL/GenBank/DDBJ databases">
        <title>Flammeovirga sp. SR4, a novel species isolated from seawater.</title>
        <authorList>
            <person name="Wang X."/>
        </authorList>
    </citation>
    <scope>NUCLEOTIDE SEQUENCE [LARGE SCALE GENOMIC DNA]</scope>
    <source>
        <strain evidence="3 4">ATCC 23126</strain>
    </source>
</reference>
<dbReference type="InterPro" id="IPR032466">
    <property type="entry name" value="Metal_Hydrolase"/>
</dbReference>
<dbReference type="CDD" id="cd01317">
    <property type="entry name" value="DHOase_IIa"/>
    <property type="match status" value="1"/>
</dbReference>
<sequence>MKEILLSKVRVSDPSSTYHKQIVNILIKDGIINKISTEKIDASNAEVIEGNEKLYVSLGWFDMRATLNEPGEEFKEDIASLGKAAAFGGFTDVATLPNTSPVIQSKESIHFVKQMSTFSAVQIHPMGALTKDCKGEEMNEVKDMHDAGAVAFTDGVKSSWHLGVIKRALMYMQLFDGLMIEKADEKTLNNDGHMNEGIPSTLMGTRGIPNVAEWLAIQKIISLLTYTDGRVHFANISTPESVDIIRKAKAEGLKVTCDIAAHQVAFTDEDLASFDTNLKVNPPFRSQKDIDALWEGIKDGTIDAIVSSHTPQDTESKRLEFDLADFGIIGLETAFASIVSNLPKEIDVDTIIEKLTTNPRQILKVEQAPIAEGSKAVLTIFDPKATWTFAESDIQSKSNNTPFVGKELKGKAVAIVNKGQLVKA</sequence>
<dbReference type="Gene3D" id="3.20.20.140">
    <property type="entry name" value="Metal-dependent hydrolases"/>
    <property type="match status" value="1"/>
</dbReference>
<dbReference type="InterPro" id="IPR011059">
    <property type="entry name" value="Metal-dep_hydrolase_composite"/>
</dbReference>
<evidence type="ECO:0000313" key="3">
    <source>
        <dbReference type="EMBL" id="NME67932.1"/>
    </source>
</evidence>
<dbReference type="EC" id="3.5.2.3" evidence="3"/>
<accession>A0A7X9P3P2</accession>
<dbReference type="Pfam" id="PF12890">
    <property type="entry name" value="DHOase"/>
    <property type="match status" value="1"/>
</dbReference>
<dbReference type="InterPro" id="IPR024403">
    <property type="entry name" value="DHOase_cat"/>
</dbReference>
<keyword evidence="1" id="KW-0665">Pyrimidine biosynthesis</keyword>
<dbReference type="GO" id="GO:0046872">
    <property type="term" value="F:metal ion binding"/>
    <property type="evidence" value="ECO:0007669"/>
    <property type="project" value="InterPro"/>
</dbReference>
<dbReference type="PANTHER" id="PTHR43668">
    <property type="entry name" value="ALLANTOINASE"/>
    <property type="match status" value="1"/>
</dbReference>